<protein>
    <submittedName>
        <fullName evidence="1">Uncharacterized protein</fullName>
    </submittedName>
</protein>
<keyword evidence="2" id="KW-1185">Reference proteome</keyword>
<evidence type="ECO:0000313" key="1">
    <source>
        <dbReference type="EMBL" id="EGF10837.1"/>
    </source>
</evidence>
<dbReference type="AlphaFoldDB" id="F2BCM0"/>
<sequence>MSPRGDARGFYLPTNPRVSPQIRNRVRGFRHTPYPNNETALSDGLSLIRQDRMQWRGKTCPADFQTAFSVIIRPLCGRLLRLVFLFANRPSESAVFRRPPTRRFRLWMFQTTRGGRSIWRRSA</sequence>
<evidence type="ECO:0000313" key="2">
    <source>
        <dbReference type="Proteomes" id="UP000004105"/>
    </source>
</evidence>
<name>F2BCM0_9NEIS</name>
<proteinExistence type="predicted"/>
<reference evidence="1 2" key="1">
    <citation type="submission" date="2011-02" db="EMBL/GenBank/DDBJ databases">
        <authorList>
            <person name="Muzny D."/>
            <person name="Qin X."/>
            <person name="Deng J."/>
            <person name="Jiang H."/>
            <person name="Liu Y."/>
            <person name="Qu J."/>
            <person name="Song X.-Z."/>
            <person name="Zhang L."/>
            <person name="Thornton R."/>
            <person name="Coyle M."/>
            <person name="Francisco L."/>
            <person name="Jackson L."/>
            <person name="Javaid M."/>
            <person name="Korchina V."/>
            <person name="Kovar C."/>
            <person name="Mata R."/>
            <person name="Mathew T."/>
            <person name="Ngo R."/>
            <person name="Nguyen L."/>
            <person name="Nguyen N."/>
            <person name="Okwuonu G."/>
            <person name="Ongeri F."/>
            <person name="Pham C."/>
            <person name="Simmons D."/>
            <person name="Wilczek-Boney K."/>
            <person name="Hale W."/>
            <person name="Jakkamsetti A."/>
            <person name="Pham P."/>
            <person name="Ruth R."/>
            <person name="San Lucas F."/>
            <person name="Warren J."/>
            <person name="Zhang J."/>
            <person name="Zhao Z."/>
            <person name="Zhou C."/>
            <person name="Zhu D."/>
            <person name="Lee S."/>
            <person name="Bess C."/>
            <person name="Blankenburg K."/>
            <person name="Forbes L."/>
            <person name="Fu Q."/>
            <person name="Gubbala S."/>
            <person name="Hirani K."/>
            <person name="Jayaseelan J.C."/>
            <person name="Lara F."/>
            <person name="Munidasa M."/>
            <person name="Palculict T."/>
            <person name="Patil S."/>
            <person name="Pu L.-L."/>
            <person name="Saada N."/>
            <person name="Tang L."/>
            <person name="Weissenberger G."/>
            <person name="Zhu Y."/>
            <person name="Hemphill L."/>
            <person name="Shang Y."/>
            <person name="Youmans B."/>
            <person name="Ayvaz T."/>
            <person name="Ross M."/>
            <person name="Santibanez J."/>
            <person name="Aqrawi P."/>
            <person name="Gross S."/>
            <person name="Joshi V."/>
            <person name="Fowler G."/>
            <person name="Nazareth L."/>
            <person name="Reid J."/>
            <person name="Worley K."/>
            <person name="Petrosino J."/>
            <person name="Highlander S."/>
            <person name="Gibbs R."/>
        </authorList>
    </citation>
    <scope>NUCLEOTIDE SEQUENCE [LARGE SCALE GENOMIC DNA]</scope>
    <source>
        <strain evidence="1 2">ATCC BAA-1200</strain>
    </source>
</reference>
<dbReference type="Proteomes" id="UP000004105">
    <property type="component" value="Unassembled WGS sequence"/>
</dbReference>
<dbReference type="EMBL" id="AFAY01000030">
    <property type="protein sequence ID" value="EGF10837.1"/>
    <property type="molecule type" value="Genomic_DNA"/>
</dbReference>
<organism evidence="1 2">
    <name type="scientific">Neisseria bacilliformis ATCC BAA-1200</name>
    <dbReference type="NCBI Taxonomy" id="888742"/>
    <lineage>
        <taxon>Bacteria</taxon>
        <taxon>Pseudomonadati</taxon>
        <taxon>Pseudomonadota</taxon>
        <taxon>Betaproteobacteria</taxon>
        <taxon>Neisseriales</taxon>
        <taxon>Neisseriaceae</taxon>
        <taxon>Neisseria</taxon>
    </lineage>
</organism>
<gene>
    <name evidence="1" type="ORF">HMPREF9123_1508</name>
</gene>
<comment type="caution">
    <text evidence="1">The sequence shown here is derived from an EMBL/GenBank/DDBJ whole genome shotgun (WGS) entry which is preliminary data.</text>
</comment>
<dbReference type="HOGENOM" id="CLU_2012818_0_0_4"/>
<accession>F2BCM0</accession>